<dbReference type="Pfam" id="PF00359">
    <property type="entry name" value="PTS_EIIA_2"/>
    <property type="match status" value="1"/>
</dbReference>
<dbReference type="EMBL" id="CP018800">
    <property type="protein sequence ID" value="ATX81002.1"/>
    <property type="molecule type" value="Genomic_DNA"/>
</dbReference>
<dbReference type="InterPro" id="IPR051541">
    <property type="entry name" value="PTS_SugarTrans_NitroReg"/>
</dbReference>
<dbReference type="EC" id="2.7.1.191" evidence="2"/>
<dbReference type="GO" id="GO:0016740">
    <property type="term" value="F:transferase activity"/>
    <property type="evidence" value="ECO:0007669"/>
    <property type="project" value="UniProtKB-KW"/>
</dbReference>
<gene>
    <name evidence="2" type="ORF">Ga0123462_0124</name>
</gene>
<dbReference type="GO" id="GO:0030295">
    <property type="term" value="F:protein kinase activator activity"/>
    <property type="evidence" value="ECO:0007669"/>
    <property type="project" value="TreeGrafter"/>
</dbReference>
<keyword evidence="3" id="KW-1185">Reference proteome</keyword>
<evidence type="ECO:0000313" key="3">
    <source>
        <dbReference type="Proteomes" id="UP000231637"/>
    </source>
</evidence>
<dbReference type="Gene3D" id="3.40.930.10">
    <property type="entry name" value="Mannitol-specific EII, Chain A"/>
    <property type="match status" value="1"/>
</dbReference>
<accession>A0A2K8L1P3</accession>
<proteinExistence type="predicted"/>
<dbReference type="OrthoDB" id="95460at2"/>
<organism evidence="2 3">
    <name type="scientific">Mariprofundus ferrinatatus</name>
    <dbReference type="NCBI Taxonomy" id="1921087"/>
    <lineage>
        <taxon>Bacteria</taxon>
        <taxon>Pseudomonadati</taxon>
        <taxon>Pseudomonadota</taxon>
        <taxon>Candidatius Mariprofundia</taxon>
        <taxon>Mariprofundales</taxon>
        <taxon>Mariprofundaceae</taxon>
        <taxon>Mariprofundus</taxon>
    </lineage>
</organism>
<dbReference type="CDD" id="cd00211">
    <property type="entry name" value="PTS_IIA_fru"/>
    <property type="match status" value="1"/>
</dbReference>
<protein>
    <submittedName>
        <fullName evidence="2">PTS system, fructose-specific IIC component/PTS system, nitrogen regulatory IIA component</fullName>
        <ecNumber evidence="2">2.7.1.191</ecNumber>
    </submittedName>
</protein>
<dbReference type="InterPro" id="IPR016152">
    <property type="entry name" value="PTrfase/Anion_transptr"/>
</dbReference>
<keyword evidence="2" id="KW-0808">Transferase</keyword>
<dbReference type="PROSITE" id="PS00372">
    <property type="entry name" value="PTS_EIIA_TYPE_2_HIS"/>
    <property type="match status" value="1"/>
</dbReference>
<dbReference type="PANTHER" id="PTHR47738:SF1">
    <property type="entry name" value="NITROGEN REGULATORY PROTEIN"/>
    <property type="match status" value="1"/>
</dbReference>
<dbReference type="PANTHER" id="PTHR47738">
    <property type="entry name" value="PTS SYSTEM FRUCTOSE-LIKE EIIA COMPONENT-RELATED"/>
    <property type="match status" value="1"/>
</dbReference>
<dbReference type="AlphaFoldDB" id="A0A2K8L1P3"/>
<dbReference type="InterPro" id="IPR002178">
    <property type="entry name" value="PTS_EIIA_type-2_dom"/>
</dbReference>
<dbReference type="Proteomes" id="UP000231637">
    <property type="component" value="Chromosome"/>
</dbReference>
<feature type="domain" description="PTS EIIA type-2" evidence="1">
    <location>
        <begin position="2"/>
        <end position="142"/>
    </location>
</feature>
<dbReference type="RefSeq" id="WP_100264528.1">
    <property type="nucleotide sequence ID" value="NZ_CP018800.1"/>
</dbReference>
<sequence length="146" mass="16030">MELLTAEHVMLDSEARGKRALITELAHMLTSIDPDRVMEVVMAREQLGSTGIGHGVAIPHGRMPDLNLPILALARHPEGVDFDSIDSEPVHIAVLLLVPDSDDRQHLELLAQLARTLQQKSIRDEVMAADSSEKIAAIFSSRVRLS</sequence>
<dbReference type="KEGG" id="mfn:Ga0123462_0124"/>
<dbReference type="SUPFAM" id="SSF55804">
    <property type="entry name" value="Phoshotransferase/anion transport protein"/>
    <property type="match status" value="1"/>
</dbReference>
<reference evidence="2 3" key="1">
    <citation type="submission" date="2016-12" db="EMBL/GenBank/DDBJ databases">
        <title>Isolation and genomic insights into novel planktonic Zetaproteobacteria from stratified waters of the Chesapeake Bay.</title>
        <authorList>
            <person name="McAllister S.M."/>
            <person name="Kato S."/>
            <person name="Chan C.S."/>
            <person name="Chiu B.K."/>
            <person name="Field E.K."/>
        </authorList>
    </citation>
    <scope>NUCLEOTIDE SEQUENCE [LARGE SCALE GENOMIC DNA]</scope>
    <source>
        <strain evidence="2 3">CP-8</strain>
    </source>
</reference>
<evidence type="ECO:0000259" key="1">
    <source>
        <dbReference type="PROSITE" id="PS51094"/>
    </source>
</evidence>
<dbReference type="PROSITE" id="PS51094">
    <property type="entry name" value="PTS_EIIA_TYPE_2"/>
    <property type="match status" value="1"/>
</dbReference>
<evidence type="ECO:0000313" key="2">
    <source>
        <dbReference type="EMBL" id="ATX81002.1"/>
    </source>
</evidence>
<name>A0A2K8L1P3_9PROT</name>